<dbReference type="EMBL" id="CP054491">
    <property type="protein sequence ID" value="QKQ27758.1"/>
    <property type="molecule type" value="Genomic_DNA"/>
</dbReference>
<proteinExistence type="predicted"/>
<evidence type="ECO:0000313" key="1">
    <source>
        <dbReference type="EMBL" id="QKQ27758.1"/>
    </source>
</evidence>
<keyword evidence="2" id="KW-1185">Reference proteome</keyword>
<dbReference type="RefSeq" id="WP_174673560.1">
    <property type="nucleotide sequence ID" value="NZ_CP054491.1"/>
</dbReference>
<reference evidence="1 2" key="1">
    <citation type="submission" date="2020-05" db="EMBL/GenBank/DDBJ databases">
        <title>Horizontal transmission and recombination maintain forever young bacterial symbiont genomes.</title>
        <authorList>
            <person name="Russell S.L."/>
            <person name="Pepper-Tunick E."/>
            <person name="Svedberg J."/>
            <person name="Byrne A."/>
            <person name="Ruelas Castillo J."/>
            <person name="Vollmers C."/>
            <person name="Beinart R.A."/>
            <person name="Corbett-Detig R."/>
        </authorList>
    </citation>
    <scope>NUCLEOTIDE SEQUENCE [LARGE SCALE GENOMIC DNA]</scope>
    <source>
        <strain evidence="1">Santa_Monica_outfall</strain>
    </source>
</reference>
<sequence>MQDELAQEYGEAELGIQGSIAHFVETMVLDMKSAMDIKAEGNLIFALLATVAEVEGMEALLGIEERFKRSRALFKAAAISFGGGALAKRNPILADNVESIEQQLSAFGDGQGSLFRVQAECLSCRRRLKRCSSRIG</sequence>
<accession>A0A6N0HZG1</accession>
<protein>
    <submittedName>
        <fullName evidence="1">Uncharacterized protein</fullName>
    </submittedName>
</protein>
<dbReference type="KEGG" id="rev:HUE57_16805"/>
<organism evidence="1 2">
    <name type="scientific">Candidatus Reidiella endopervernicosa</name>
    <dbReference type="NCBI Taxonomy" id="2738883"/>
    <lineage>
        <taxon>Bacteria</taxon>
        <taxon>Pseudomonadati</taxon>
        <taxon>Pseudomonadota</taxon>
        <taxon>Gammaproteobacteria</taxon>
        <taxon>Candidatus Reidiella</taxon>
    </lineage>
</organism>
<name>A0A6N0HZG1_9GAMM</name>
<evidence type="ECO:0000313" key="2">
    <source>
        <dbReference type="Proteomes" id="UP000509658"/>
    </source>
</evidence>
<dbReference type="AlphaFoldDB" id="A0A6N0HZG1"/>
<dbReference type="Proteomes" id="UP000509658">
    <property type="component" value="Chromosome"/>
</dbReference>
<gene>
    <name evidence="1" type="ORF">HUE57_16805</name>
</gene>